<proteinExistence type="predicted"/>
<evidence type="ECO:0000313" key="6">
    <source>
        <dbReference type="Proteomes" id="UP001141434"/>
    </source>
</evidence>
<name>A0A9W9GAM5_9EURO</name>
<dbReference type="AlphaFoldDB" id="A0A9W9GAM5"/>
<dbReference type="SUPFAM" id="SSF51445">
    <property type="entry name" value="(Trans)glycosidases"/>
    <property type="match status" value="1"/>
</dbReference>
<feature type="region of interest" description="Disordered" evidence="3">
    <location>
        <begin position="264"/>
        <end position="289"/>
    </location>
</feature>
<evidence type="ECO:0000256" key="2">
    <source>
        <dbReference type="ARBA" id="ARBA00012755"/>
    </source>
</evidence>
<feature type="compositionally biased region" description="Polar residues" evidence="3">
    <location>
        <begin position="275"/>
        <end position="289"/>
    </location>
</feature>
<evidence type="ECO:0000256" key="3">
    <source>
        <dbReference type="SAM" id="MobiDB-lite"/>
    </source>
</evidence>
<feature type="region of interest" description="Disordered" evidence="3">
    <location>
        <begin position="51"/>
        <end position="70"/>
    </location>
</feature>
<dbReference type="EMBL" id="JAPMSZ010000001">
    <property type="protein sequence ID" value="KAJ5115239.1"/>
    <property type="molecule type" value="Genomic_DNA"/>
</dbReference>
<dbReference type="PANTHER" id="PTHR35273">
    <property type="entry name" value="ALPHA-1,4 POLYGALACTOSAMINIDASE, PUTATIVE (AFU_ORTHOLOGUE AFUA_3G07890)-RELATED"/>
    <property type="match status" value="1"/>
</dbReference>
<dbReference type="InterPro" id="IPR004352">
    <property type="entry name" value="GH114_TIM-barrel"/>
</dbReference>
<dbReference type="GO" id="GO:0004557">
    <property type="term" value="F:alpha-galactosidase activity"/>
    <property type="evidence" value="ECO:0007669"/>
    <property type="project" value="UniProtKB-EC"/>
</dbReference>
<dbReference type="InterPro" id="IPR017853">
    <property type="entry name" value="GH"/>
</dbReference>
<accession>A0A9W9GAM5</accession>
<evidence type="ECO:0000259" key="4">
    <source>
        <dbReference type="Pfam" id="PF03537"/>
    </source>
</evidence>
<dbReference type="RefSeq" id="XP_056516430.1">
    <property type="nucleotide sequence ID" value="XM_056651580.1"/>
</dbReference>
<dbReference type="Gene3D" id="3.20.20.70">
    <property type="entry name" value="Aldolase class I"/>
    <property type="match status" value="1"/>
</dbReference>
<dbReference type="EC" id="3.2.1.22" evidence="2"/>
<protein>
    <recommendedName>
        <fullName evidence="2">alpha-galactosidase</fullName>
        <ecNumber evidence="2">3.2.1.22</ecNumber>
    </recommendedName>
</protein>
<organism evidence="5 6">
    <name type="scientific">Penicillium alfredii</name>
    <dbReference type="NCBI Taxonomy" id="1506179"/>
    <lineage>
        <taxon>Eukaryota</taxon>
        <taxon>Fungi</taxon>
        <taxon>Dikarya</taxon>
        <taxon>Ascomycota</taxon>
        <taxon>Pezizomycotina</taxon>
        <taxon>Eurotiomycetes</taxon>
        <taxon>Eurotiomycetidae</taxon>
        <taxon>Eurotiales</taxon>
        <taxon>Aspergillaceae</taxon>
        <taxon>Penicillium</taxon>
    </lineage>
</organism>
<dbReference type="GeneID" id="81390748"/>
<comment type="caution">
    <text evidence="5">The sequence shown here is derived from an EMBL/GenBank/DDBJ whole genome shotgun (WGS) entry which is preliminary data.</text>
</comment>
<dbReference type="PANTHER" id="PTHR35273:SF2">
    <property type="entry name" value="ALPHA-GALACTOSIDASE"/>
    <property type="match status" value="1"/>
</dbReference>
<evidence type="ECO:0000313" key="5">
    <source>
        <dbReference type="EMBL" id="KAJ5115239.1"/>
    </source>
</evidence>
<feature type="domain" description="Glycoside-hydrolase family GH114 TIM-barrel" evidence="4">
    <location>
        <begin position="73"/>
        <end position="309"/>
    </location>
</feature>
<dbReference type="OrthoDB" id="2108802at2759"/>
<keyword evidence="6" id="KW-1185">Reference proteome</keyword>
<dbReference type="Pfam" id="PF03537">
    <property type="entry name" value="Glyco_hydro_114"/>
    <property type="match status" value="1"/>
</dbReference>
<dbReference type="Proteomes" id="UP001141434">
    <property type="component" value="Unassembled WGS sequence"/>
</dbReference>
<feature type="compositionally biased region" description="Basic and acidic residues" evidence="3">
    <location>
        <begin position="51"/>
        <end position="61"/>
    </location>
</feature>
<sequence length="314" mass="35050">MAISSQQTGWEASVLTKKALLCFIVGVVFVTLEMDLRAGLGAQQAPQKNYKREVLRKRESDNGSTWQPEPNTKWQIKLEGKLQDTSVDAPIYDIDLFENTPAGISELHDRGRKVICYFSAGTYEGWRQDKDKFVEETDLGKELEDWNERWLNVKSTNVQKIMQARLDLAQEKGCDGVDPDNIDGFDNDNGLGLTLDDAVAYVKFLASEASARGMSIGLKNGAQLVDSVIEDVQWSVNEQCAQFKECGDFAAFIEAGKPVFHIEYPKGDDPDDDSQNTAEDVSEQQKTNSCTARSSGKFSTVIKNARLDDFVQYC</sequence>
<evidence type="ECO:0000256" key="1">
    <source>
        <dbReference type="ARBA" id="ARBA00001255"/>
    </source>
</evidence>
<dbReference type="InterPro" id="IPR013785">
    <property type="entry name" value="Aldolase_TIM"/>
</dbReference>
<comment type="catalytic activity">
    <reaction evidence="1">
        <text>Hydrolysis of terminal, non-reducing alpha-D-galactose residues in alpha-D-galactosides, including galactose oligosaccharides, galactomannans and galactolipids.</text>
        <dbReference type="EC" id="3.2.1.22"/>
    </reaction>
</comment>
<gene>
    <name evidence="5" type="ORF">NUU61_000998</name>
</gene>
<reference evidence="5" key="2">
    <citation type="journal article" date="2023" name="IMA Fungus">
        <title>Comparative genomic study of the Penicillium genus elucidates a diverse pangenome and 15 lateral gene transfer events.</title>
        <authorList>
            <person name="Petersen C."/>
            <person name="Sorensen T."/>
            <person name="Nielsen M.R."/>
            <person name="Sondergaard T.E."/>
            <person name="Sorensen J.L."/>
            <person name="Fitzpatrick D.A."/>
            <person name="Frisvad J.C."/>
            <person name="Nielsen K.L."/>
        </authorList>
    </citation>
    <scope>NUCLEOTIDE SEQUENCE</scope>
    <source>
        <strain evidence="5">IBT 34128</strain>
    </source>
</reference>
<reference evidence="5" key="1">
    <citation type="submission" date="2022-11" db="EMBL/GenBank/DDBJ databases">
        <authorList>
            <person name="Petersen C."/>
        </authorList>
    </citation>
    <scope>NUCLEOTIDE SEQUENCE</scope>
    <source>
        <strain evidence="5">IBT 34128</strain>
    </source>
</reference>